<gene>
    <name evidence="2" type="ORF">DPM13_07365</name>
</gene>
<keyword evidence="3" id="KW-1185">Reference proteome</keyword>
<sequence>MDEARAHLAQNPAHLMQGFWLDQTPPPQWWWDEDRCGGQVVEQATHVIDAARFLAGDVTEVFGMAARRDRDDFQGLTVPTATAATLRFASGAIANLAATCLLRWNHRVGLHVFADGLAMEISDHDLMVDVGRGRPVRPADGDPVWREDRDFIEAVQGHENRIRCPYAEALETHRVALAVARSAREGALVKMEGLRADPQPIFRPSAAPGPHHAA</sequence>
<dbReference type="SUPFAM" id="SSF55347">
    <property type="entry name" value="Glyceraldehyde-3-phosphate dehydrogenase-like, C-terminal domain"/>
    <property type="match status" value="1"/>
</dbReference>
<dbReference type="RefSeq" id="WP_112887732.1">
    <property type="nucleotide sequence ID" value="NZ_CP030239.1"/>
</dbReference>
<dbReference type="Pfam" id="PF22725">
    <property type="entry name" value="GFO_IDH_MocA_C3"/>
    <property type="match status" value="1"/>
</dbReference>
<dbReference type="Proteomes" id="UP000249922">
    <property type="component" value="Chromosome"/>
</dbReference>
<accession>A0ABN5M547</accession>
<dbReference type="PANTHER" id="PTHR43249">
    <property type="entry name" value="UDP-N-ACETYL-2-AMINO-2-DEOXY-D-GLUCURONATE OXIDASE"/>
    <property type="match status" value="1"/>
</dbReference>
<proteinExistence type="predicted"/>
<evidence type="ECO:0000313" key="2">
    <source>
        <dbReference type="EMBL" id="AWX93026.1"/>
    </source>
</evidence>
<name>A0ABN5M547_9RHOB</name>
<dbReference type="InterPro" id="IPR055170">
    <property type="entry name" value="GFO_IDH_MocA-like_dom"/>
</dbReference>
<dbReference type="PANTHER" id="PTHR43249:SF1">
    <property type="entry name" value="D-GLUCOSIDE 3-DEHYDROGENASE"/>
    <property type="match status" value="1"/>
</dbReference>
<evidence type="ECO:0000259" key="1">
    <source>
        <dbReference type="Pfam" id="PF22725"/>
    </source>
</evidence>
<reference evidence="2 3" key="1">
    <citation type="submission" date="2018-06" db="EMBL/GenBank/DDBJ databases">
        <title>Complete genome sequence of Paracoccus mutanolyticus strain RSP-02 isolated from cellulosic waste.</title>
        <authorList>
            <person name="Amrutha R.N."/>
            <person name="Shrivastav A."/>
            <person name="Buddana S.K."/>
            <person name="Deshpande U."/>
            <person name="Prakasham R.S."/>
        </authorList>
    </citation>
    <scope>NUCLEOTIDE SEQUENCE [LARGE SCALE GENOMIC DNA]</scope>
    <source>
        <strain evidence="2 3">RSP-02</strain>
    </source>
</reference>
<feature type="domain" description="GFO/IDH/MocA-like oxidoreductase" evidence="1">
    <location>
        <begin position="19"/>
        <end position="112"/>
    </location>
</feature>
<dbReference type="Gene3D" id="3.30.360.10">
    <property type="entry name" value="Dihydrodipicolinate Reductase, domain 2"/>
    <property type="match status" value="1"/>
</dbReference>
<evidence type="ECO:0000313" key="3">
    <source>
        <dbReference type="Proteomes" id="UP000249922"/>
    </source>
</evidence>
<dbReference type="EMBL" id="CP030239">
    <property type="protein sequence ID" value="AWX93026.1"/>
    <property type="molecule type" value="Genomic_DNA"/>
</dbReference>
<protein>
    <recommendedName>
        <fullName evidence="1">GFO/IDH/MocA-like oxidoreductase domain-containing protein</fullName>
    </recommendedName>
</protein>
<dbReference type="InterPro" id="IPR052515">
    <property type="entry name" value="Gfo/Idh/MocA_Oxidoreductase"/>
</dbReference>
<organism evidence="2 3">
    <name type="scientific">Paracoccus mutanolyticus</name>
    <dbReference type="NCBI Taxonomy" id="1499308"/>
    <lineage>
        <taxon>Bacteria</taxon>
        <taxon>Pseudomonadati</taxon>
        <taxon>Pseudomonadota</taxon>
        <taxon>Alphaproteobacteria</taxon>
        <taxon>Rhodobacterales</taxon>
        <taxon>Paracoccaceae</taxon>
        <taxon>Paracoccus</taxon>
    </lineage>
</organism>